<accession>A0A3D4T363</accession>
<evidence type="ECO:0000256" key="5">
    <source>
        <dbReference type="ARBA" id="ARBA00022683"/>
    </source>
</evidence>
<dbReference type="AlphaFoldDB" id="A0A3D4T363"/>
<organism evidence="10 11">
    <name type="scientific">Corynebacterium nuruki</name>
    <dbReference type="NCBI Taxonomy" id="1032851"/>
    <lineage>
        <taxon>Bacteria</taxon>
        <taxon>Bacillati</taxon>
        <taxon>Actinomycetota</taxon>
        <taxon>Actinomycetes</taxon>
        <taxon>Mycobacteriales</taxon>
        <taxon>Corynebacteriaceae</taxon>
        <taxon>Corynebacterium</taxon>
    </lineage>
</organism>
<evidence type="ECO:0000256" key="9">
    <source>
        <dbReference type="SAM" id="MobiDB-lite"/>
    </source>
</evidence>
<dbReference type="GO" id="GO:0005886">
    <property type="term" value="C:plasma membrane"/>
    <property type="evidence" value="ECO:0007669"/>
    <property type="project" value="UniProtKB-SubCell"/>
</dbReference>
<evidence type="ECO:0000256" key="8">
    <source>
        <dbReference type="ARBA" id="ARBA00023136"/>
    </source>
</evidence>
<evidence type="ECO:0000313" key="10">
    <source>
        <dbReference type="EMBL" id="HCT15170.1"/>
    </source>
</evidence>
<dbReference type="EMBL" id="DQID01000267">
    <property type="protein sequence ID" value="HCT15170.1"/>
    <property type="molecule type" value="Genomic_DNA"/>
</dbReference>
<keyword evidence="8" id="KW-0472">Membrane</keyword>
<keyword evidence="4" id="KW-0762">Sugar transport</keyword>
<feature type="region of interest" description="Disordered" evidence="9">
    <location>
        <begin position="1"/>
        <end position="24"/>
    </location>
</feature>
<evidence type="ECO:0000256" key="2">
    <source>
        <dbReference type="ARBA" id="ARBA00022448"/>
    </source>
</evidence>
<keyword evidence="3" id="KW-1003">Cell membrane</keyword>
<feature type="non-terminal residue" evidence="10">
    <location>
        <position position="1"/>
    </location>
</feature>
<keyword evidence="6" id="KW-0812">Transmembrane</keyword>
<evidence type="ECO:0000256" key="1">
    <source>
        <dbReference type="ARBA" id="ARBA00004651"/>
    </source>
</evidence>
<keyword evidence="7" id="KW-1133">Transmembrane helix</keyword>
<feature type="compositionally biased region" description="Low complexity" evidence="9">
    <location>
        <begin position="1"/>
        <end position="10"/>
    </location>
</feature>
<dbReference type="InterPro" id="IPR004703">
    <property type="entry name" value="PTS_sugar-sp_permease"/>
</dbReference>
<feature type="non-terminal residue" evidence="10">
    <location>
        <position position="43"/>
    </location>
</feature>
<evidence type="ECO:0000313" key="11">
    <source>
        <dbReference type="Proteomes" id="UP000261739"/>
    </source>
</evidence>
<evidence type="ECO:0000256" key="3">
    <source>
        <dbReference type="ARBA" id="ARBA00022475"/>
    </source>
</evidence>
<protein>
    <submittedName>
        <fullName evidence="10">Uncharacterized protein</fullName>
    </submittedName>
</protein>
<evidence type="ECO:0000256" key="7">
    <source>
        <dbReference type="ARBA" id="ARBA00022989"/>
    </source>
</evidence>
<keyword evidence="2" id="KW-0813">Transport</keyword>
<dbReference type="GO" id="GO:0009401">
    <property type="term" value="P:phosphoenolpyruvate-dependent sugar phosphotransferase system"/>
    <property type="evidence" value="ECO:0007669"/>
    <property type="project" value="UniProtKB-KW"/>
</dbReference>
<dbReference type="Pfam" id="PF03611">
    <property type="entry name" value="EIIC-GAT"/>
    <property type="match status" value="1"/>
</dbReference>
<keyword evidence="5" id="KW-0598">Phosphotransferase system</keyword>
<comment type="subcellular location">
    <subcellularLocation>
        <location evidence="1">Cell membrane</location>
        <topology evidence="1">Multi-pass membrane protein</topology>
    </subcellularLocation>
</comment>
<proteinExistence type="predicted"/>
<reference evidence="10 11" key="1">
    <citation type="journal article" date="2018" name="Nat. Biotechnol.">
        <title>A standardized bacterial taxonomy based on genome phylogeny substantially revises the tree of life.</title>
        <authorList>
            <person name="Parks D.H."/>
            <person name="Chuvochina M."/>
            <person name="Waite D.W."/>
            <person name="Rinke C."/>
            <person name="Skarshewski A."/>
            <person name="Chaumeil P.A."/>
            <person name="Hugenholtz P."/>
        </authorList>
    </citation>
    <scope>NUCLEOTIDE SEQUENCE [LARGE SCALE GENOMIC DNA]</scope>
    <source>
        <strain evidence="10">UBA11247</strain>
    </source>
</reference>
<name>A0A3D4T363_9CORY</name>
<dbReference type="Proteomes" id="UP000261739">
    <property type="component" value="Unassembled WGS sequence"/>
</dbReference>
<comment type="caution">
    <text evidence="10">The sequence shown here is derived from an EMBL/GenBank/DDBJ whole genome shotgun (WGS) entry which is preliminary data.</text>
</comment>
<gene>
    <name evidence="10" type="ORF">DIW82_10420</name>
</gene>
<sequence length="43" mass="4238">GYIAAGAVGKAVGGKGSKASASTEDLKVPEGLRFLRDSMVATA</sequence>
<evidence type="ECO:0000256" key="4">
    <source>
        <dbReference type="ARBA" id="ARBA00022597"/>
    </source>
</evidence>
<evidence type="ECO:0000256" key="6">
    <source>
        <dbReference type="ARBA" id="ARBA00022692"/>
    </source>
</evidence>